<feature type="transmembrane region" description="Helical" evidence="9">
    <location>
        <begin position="135"/>
        <end position="154"/>
    </location>
</feature>
<evidence type="ECO:0000259" key="10">
    <source>
        <dbReference type="PROSITE" id="PS50893"/>
    </source>
</evidence>
<evidence type="ECO:0000256" key="8">
    <source>
        <dbReference type="ARBA" id="ARBA00023136"/>
    </source>
</evidence>
<dbReference type="Pfam" id="PF00664">
    <property type="entry name" value="ABC_membrane"/>
    <property type="match status" value="1"/>
</dbReference>
<dbReference type="InterPro" id="IPR039421">
    <property type="entry name" value="Type_1_exporter"/>
</dbReference>
<dbReference type="PANTHER" id="PTHR24221:SF300">
    <property type="entry name" value="MULTIDRUG RESISTANCE-LIKE ATP-BINDING PROTEIN MDLA"/>
    <property type="match status" value="1"/>
</dbReference>
<feature type="transmembrane region" description="Helical" evidence="9">
    <location>
        <begin position="247"/>
        <end position="268"/>
    </location>
</feature>
<feature type="transmembrane region" description="Helical" evidence="9">
    <location>
        <begin position="280"/>
        <end position="301"/>
    </location>
</feature>
<dbReference type="Pfam" id="PF00005">
    <property type="entry name" value="ABC_tran"/>
    <property type="match status" value="1"/>
</dbReference>
<dbReference type="GO" id="GO:0005886">
    <property type="term" value="C:plasma membrane"/>
    <property type="evidence" value="ECO:0007669"/>
    <property type="project" value="UniProtKB-SubCell"/>
</dbReference>
<dbReference type="InterPro" id="IPR027417">
    <property type="entry name" value="P-loop_NTPase"/>
</dbReference>
<dbReference type="GO" id="GO:0005524">
    <property type="term" value="F:ATP binding"/>
    <property type="evidence" value="ECO:0007669"/>
    <property type="project" value="UniProtKB-KW"/>
</dbReference>
<dbReference type="PROSITE" id="PS50929">
    <property type="entry name" value="ABC_TM1F"/>
    <property type="match status" value="1"/>
</dbReference>
<keyword evidence="5" id="KW-0547">Nucleotide-binding</keyword>
<sequence length="577" mass="63349">MALWRLLRDFFLRQRRAYGTAIFCLLGVGLLNLTLPWWIGKAIDALRAGELDQSGLLWRVALIVAVGCGLYVLRYQWRVRLFGTSYQVGVELRDTFFAKLARLDPGFFQSSRTGDLLARATQDIDAVETAAGEGVLASFDGMMTLLLVLLAMFIGIDAPLAALALLPFPFMAWGFYRVAQRVQQRFGLALAGFSALNDRTQEALSGLRMLRQHALIEAELDDFDARARSVAKADYQVQRTEARYEPIIFVALSLATLLTLVMGSWRYLDGHITLGQLTSFSLYLVQLIWPMFAIGWCLNLLQRGEAGARRLEEVFAVTERIRDEGTQTPPDQADLSVYIPAFTYPQARQPALRDVVIDLPAGDTLGIVGATGSGKSTLLRLLLRQFPLEQGCIRLGGVPLEDYRLADLRAQFAYVPQDPFLFARTLGENVALSRPDATAGEIREALDAAAFGTDLAALPQGLDTPVGERGLTLSGGQRQRVALARALLSPAPILLLDDTLSAVDTATEARLLRTLAGLQGRTTLIVSHRLSAVQHADEIIVLDQGSLVERGRHGELLAAGGLYARLWNLQQAEEASQ</sequence>
<accession>A0A0U4WWY5</accession>
<dbReference type="SMART" id="SM00382">
    <property type="entry name" value="AAA"/>
    <property type="match status" value="1"/>
</dbReference>
<dbReference type="GO" id="GO:0140359">
    <property type="term" value="F:ABC-type transporter activity"/>
    <property type="evidence" value="ECO:0007669"/>
    <property type="project" value="InterPro"/>
</dbReference>
<evidence type="ECO:0000256" key="4">
    <source>
        <dbReference type="ARBA" id="ARBA00022692"/>
    </source>
</evidence>
<evidence type="ECO:0000313" key="12">
    <source>
        <dbReference type="EMBL" id="ALZ83668.1"/>
    </source>
</evidence>
<dbReference type="FunFam" id="3.40.50.300:FF:000221">
    <property type="entry name" value="Multidrug ABC transporter ATP-binding protein"/>
    <property type="match status" value="1"/>
</dbReference>
<dbReference type="AlphaFoldDB" id="A0A0U4WWY5"/>
<dbReference type="RefSeq" id="WP_059313917.1">
    <property type="nucleotide sequence ID" value="NZ_CP013987.1"/>
</dbReference>
<dbReference type="PROSITE" id="PS50893">
    <property type="entry name" value="ABC_TRANSPORTER_2"/>
    <property type="match status" value="1"/>
</dbReference>
<evidence type="ECO:0000256" key="5">
    <source>
        <dbReference type="ARBA" id="ARBA00022741"/>
    </source>
</evidence>
<evidence type="ECO:0000256" key="9">
    <source>
        <dbReference type="SAM" id="Phobius"/>
    </source>
</evidence>
<dbReference type="EMBL" id="CP013987">
    <property type="protein sequence ID" value="ALZ83668.1"/>
    <property type="molecule type" value="Genomic_DNA"/>
</dbReference>
<feature type="domain" description="ABC transmembrane type-1" evidence="11">
    <location>
        <begin position="21"/>
        <end position="303"/>
    </location>
</feature>
<dbReference type="PROSITE" id="PS00211">
    <property type="entry name" value="ABC_TRANSPORTER_1"/>
    <property type="match status" value="1"/>
</dbReference>
<comment type="subcellular location">
    <subcellularLocation>
        <location evidence="1">Cell membrane</location>
        <topology evidence="1">Multi-pass membrane protein</topology>
    </subcellularLocation>
</comment>
<dbReference type="InterPro" id="IPR003593">
    <property type="entry name" value="AAA+_ATPase"/>
</dbReference>
<evidence type="ECO:0000256" key="2">
    <source>
        <dbReference type="ARBA" id="ARBA00022448"/>
    </source>
</evidence>
<dbReference type="PANTHER" id="PTHR24221">
    <property type="entry name" value="ATP-BINDING CASSETTE SUB-FAMILY B"/>
    <property type="match status" value="1"/>
</dbReference>
<evidence type="ECO:0000256" key="3">
    <source>
        <dbReference type="ARBA" id="ARBA00022475"/>
    </source>
</evidence>
<dbReference type="Gene3D" id="1.20.1560.10">
    <property type="entry name" value="ABC transporter type 1, transmembrane domain"/>
    <property type="match status" value="1"/>
</dbReference>
<name>A0A0U4WWY5_9PSED</name>
<evidence type="ECO:0000256" key="1">
    <source>
        <dbReference type="ARBA" id="ARBA00004651"/>
    </source>
</evidence>
<dbReference type="SUPFAM" id="SSF52540">
    <property type="entry name" value="P-loop containing nucleoside triphosphate hydrolases"/>
    <property type="match status" value="1"/>
</dbReference>
<keyword evidence="6" id="KW-0067">ATP-binding</keyword>
<dbReference type="InterPro" id="IPR036640">
    <property type="entry name" value="ABC1_TM_sf"/>
</dbReference>
<feature type="transmembrane region" description="Helical" evidence="9">
    <location>
        <begin position="160"/>
        <end position="179"/>
    </location>
</feature>
<organism evidence="12 13">
    <name type="scientific">Pseudomonas oryzihabitans</name>
    <dbReference type="NCBI Taxonomy" id="47885"/>
    <lineage>
        <taxon>Bacteria</taxon>
        <taxon>Pseudomonadati</taxon>
        <taxon>Pseudomonadota</taxon>
        <taxon>Gammaproteobacteria</taxon>
        <taxon>Pseudomonadales</taxon>
        <taxon>Pseudomonadaceae</taxon>
        <taxon>Pseudomonas</taxon>
    </lineage>
</organism>
<evidence type="ECO:0000259" key="11">
    <source>
        <dbReference type="PROSITE" id="PS50929"/>
    </source>
</evidence>
<dbReference type="KEGG" id="por:APT59_05395"/>
<feature type="transmembrane region" description="Helical" evidence="9">
    <location>
        <begin position="56"/>
        <end position="73"/>
    </location>
</feature>
<evidence type="ECO:0000256" key="7">
    <source>
        <dbReference type="ARBA" id="ARBA00022989"/>
    </source>
</evidence>
<gene>
    <name evidence="12" type="ORF">APT59_05395</name>
</gene>
<dbReference type="InterPro" id="IPR011527">
    <property type="entry name" value="ABC1_TM_dom"/>
</dbReference>
<keyword evidence="2" id="KW-0813">Transport</keyword>
<keyword evidence="3" id="KW-1003">Cell membrane</keyword>
<evidence type="ECO:0000313" key="13">
    <source>
        <dbReference type="Proteomes" id="UP000064137"/>
    </source>
</evidence>
<dbReference type="CDD" id="cd18541">
    <property type="entry name" value="ABC_6TM_TmrB_like"/>
    <property type="match status" value="1"/>
</dbReference>
<feature type="domain" description="ABC transporter" evidence="10">
    <location>
        <begin position="337"/>
        <end position="569"/>
    </location>
</feature>
<dbReference type="OrthoDB" id="9806127at2"/>
<keyword evidence="4 9" id="KW-0812">Transmembrane</keyword>
<dbReference type="GO" id="GO:0016887">
    <property type="term" value="F:ATP hydrolysis activity"/>
    <property type="evidence" value="ECO:0007669"/>
    <property type="project" value="InterPro"/>
</dbReference>
<protein>
    <submittedName>
        <fullName evidence="12">Multidrug ABC transporter permease</fullName>
    </submittedName>
</protein>
<dbReference type="Gene3D" id="3.40.50.300">
    <property type="entry name" value="P-loop containing nucleotide triphosphate hydrolases"/>
    <property type="match status" value="1"/>
</dbReference>
<feature type="transmembrane region" description="Helical" evidence="9">
    <location>
        <begin position="21"/>
        <end position="40"/>
    </location>
</feature>
<dbReference type="InterPro" id="IPR003439">
    <property type="entry name" value="ABC_transporter-like_ATP-bd"/>
</dbReference>
<keyword evidence="7 9" id="KW-1133">Transmembrane helix</keyword>
<dbReference type="Proteomes" id="UP000064137">
    <property type="component" value="Chromosome"/>
</dbReference>
<dbReference type="InterPro" id="IPR017871">
    <property type="entry name" value="ABC_transporter-like_CS"/>
</dbReference>
<keyword evidence="8 9" id="KW-0472">Membrane</keyword>
<reference evidence="12 13" key="1">
    <citation type="submission" date="2016-01" db="EMBL/GenBank/DDBJ databases">
        <title>Annotation of Pseudomonas oryzihabitans USDA-ARS-USMARC-56511.</title>
        <authorList>
            <person name="Harhay G.P."/>
            <person name="Harhay D.M."/>
            <person name="Smith T.P.L."/>
            <person name="Bono J.L."/>
            <person name="Heaton M.P."/>
            <person name="Clawson M.L."/>
            <person name="Chitko-Mckown C.G."/>
            <person name="Capik S.F."/>
            <person name="DeDonder K.D."/>
            <person name="Apley M.D."/>
            <person name="Lubbers B.V."/>
            <person name="White B.J."/>
            <person name="Larson R.L."/>
        </authorList>
    </citation>
    <scope>NUCLEOTIDE SEQUENCE [LARGE SCALE GENOMIC DNA]</scope>
    <source>
        <strain evidence="12 13">USDA-ARS-USMARC-56511</strain>
    </source>
</reference>
<dbReference type="SUPFAM" id="SSF90123">
    <property type="entry name" value="ABC transporter transmembrane region"/>
    <property type="match status" value="1"/>
</dbReference>
<proteinExistence type="predicted"/>
<evidence type="ECO:0000256" key="6">
    <source>
        <dbReference type="ARBA" id="ARBA00022840"/>
    </source>
</evidence>